<evidence type="ECO:0000313" key="2">
    <source>
        <dbReference type="Proteomes" id="UP000054223"/>
    </source>
</evidence>
<protein>
    <submittedName>
        <fullName evidence="1">Uncharacterized protein</fullName>
    </submittedName>
</protein>
<evidence type="ECO:0000313" key="1">
    <source>
        <dbReference type="EMBL" id="KUG05916.1"/>
    </source>
</evidence>
<organism evidence="1 2">
    <name type="scientific">Solirubrum puertoriconensis</name>
    <dbReference type="NCBI Taxonomy" id="1751427"/>
    <lineage>
        <taxon>Bacteria</taxon>
        <taxon>Pseudomonadati</taxon>
        <taxon>Bacteroidota</taxon>
        <taxon>Cytophagia</taxon>
        <taxon>Cytophagales</taxon>
    </lineage>
</organism>
<comment type="caution">
    <text evidence="1">The sequence shown here is derived from an EMBL/GenBank/DDBJ whole genome shotgun (WGS) entry which is preliminary data.</text>
</comment>
<sequence>MAATFEPPLVQIAAMHAVNHHDYLRLSYRPDLQLLFMRWVRPVSSEEHRSGYAAALELAQPHQSNHWLIDLRSRGLASVEDLMWVLTTFRGLLQQSGLPAPRRLAYLVTPYQAETMDERLLTLEPTIAEHIRRGADVHHFTEELPAQDWLRRSS</sequence>
<dbReference type="EMBL" id="LNAL01000008">
    <property type="protein sequence ID" value="KUG05916.1"/>
    <property type="molecule type" value="Genomic_DNA"/>
</dbReference>
<dbReference type="Proteomes" id="UP000054223">
    <property type="component" value="Unassembled WGS sequence"/>
</dbReference>
<reference evidence="1 2" key="1">
    <citation type="submission" date="2015-11" db="EMBL/GenBank/DDBJ databases">
        <title>Solirubrum puertoriconensis gen. nov. an environmental bacteria isolated in Puerto Rico.</title>
        <authorList>
            <person name="Cuebas-Irizarry M.F."/>
            <person name="Montalvo-Rodriguez R."/>
        </authorList>
    </citation>
    <scope>NUCLEOTIDE SEQUENCE [LARGE SCALE GENOMIC DNA]</scope>
    <source>
        <strain evidence="1 2">MC1A</strain>
    </source>
</reference>
<keyword evidence="2" id="KW-1185">Reference proteome</keyword>
<accession>A0A9X0L2Y5</accession>
<dbReference type="AlphaFoldDB" id="A0A9X0L2Y5"/>
<gene>
    <name evidence="1" type="ORF">ASU33_00570</name>
</gene>
<name>A0A9X0L2Y5_SOLP1</name>
<proteinExistence type="predicted"/>